<dbReference type="InterPro" id="IPR028978">
    <property type="entry name" value="Chorismate_lyase_/UTRA_dom_sf"/>
</dbReference>
<proteinExistence type="predicted"/>
<dbReference type="SUPFAM" id="SSF46785">
    <property type="entry name" value="Winged helix' DNA-binding domain"/>
    <property type="match status" value="1"/>
</dbReference>
<evidence type="ECO:0000313" key="5">
    <source>
        <dbReference type="EMBL" id="AZK44635.1"/>
    </source>
</evidence>
<accession>A0A3Q8S875</accession>
<dbReference type="EMBL" id="CP034234">
    <property type="protein sequence ID" value="AZK44635.1"/>
    <property type="molecule type" value="Genomic_DNA"/>
</dbReference>
<dbReference type="Pfam" id="PF00392">
    <property type="entry name" value="GntR"/>
    <property type="match status" value="1"/>
</dbReference>
<evidence type="ECO:0000313" key="6">
    <source>
        <dbReference type="Proteomes" id="UP000278804"/>
    </source>
</evidence>
<dbReference type="AlphaFoldDB" id="A0A3Q8S875"/>
<organism evidence="5 6">
    <name type="scientific">Erysipelothrix piscisicarius</name>
    <dbReference type="NCBI Taxonomy" id="2485784"/>
    <lineage>
        <taxon>Bacteria</taxon>
        <taxon>Bacillati</taxon>
        <taxon>Bacillota</taxon>
        <taxon>Erysipelotrichia</taxon>
        <taxon>Erysipelotrichales</taxon>
        <taxon>Erysipelotrichaceae</taxon>
        <taxon>Erysipelothrix</taxon>
    </lineage>
</organism>
<dbReference type="InterPro" id="IPR050679">
    <property type="entry name" value="Bact_HTH_transcr_reg"/>
</dbReference>
<dbReference type="Gene3D" id="1.10.10.10">
    <property type="entry name" value="Winged helix-like DNA-binding domain superfamily/Winged helix DNA-binding domain"/>
    <property type="match status" value="1"/>
</dbReference>
<sequence length="235" mass="27203">MSHKYRIISTIIEDRIMDGIYPSNTKIPTEEALMQEFDVSRNTIRKAIGLLSRQGYIISVQGSGMFVRDVDHINAINLENFHGLSSNHKKNRIETKILDFQEISANREIAIEMNCEVGTQLYFVNRLRIVDGNRWVVEYSYFNRNLIPYLNREIIENSIYSYIQEGLRQEVGYIDRLIEAGSLDNTNAELLGLHLGDPALKTTSKAMLKNGEIFDYSIDYHHYKYARFLKLSSPI</sequence>
<dbReference type="InterPro" id="IPR011663">
    <property type="entry name" value="UTRA"/>
</dbReference>
<dbReference type="Gene3D" id="3.40.1410.10">
    <property type="entry name" value="Chorismate lyase-like"/>
    <property type="match status" value="1"/>
</dbReference>
<dbReference type="GO" id="GO:0045892">
    <property type="term" value="P:negative regulation of DNA-templated transcription"/>
    <property type="evidence" value="ECO:0007669"/>
    <property type="project" value="TreeGrafter"/>
</dbReference>
<keyword evidence="6" id="KW-1185">Reference proteome</keyword>
<dbReference type="PANTHER" id="PTHR44846:SF4">
    <property type="entry name" value="HTH GNTR-TYPE DOMAIN-CONTAINING PROTEIN"/>
    <property type="match status" value="1"/>
</dbReference>
<evidence type="ECO:0000256" key="3">
    <source>
        <dbReference type="ARBA" id="ARBA00023163"/>
    </source>
</evidence>
<dbReference type="InterPro" id="IPR036390">
    <property type="entry name" value="WH_DNA-bd_sf"/>
</dbReference>
<dbReference type="KEGG" id="eri:EEI45_07770"/>
<protein>
    <submittedName>
        <fullName evidence="5">GntR family transcriptional regulator</fullName>
    </submittedName>
</protein>
<evidence type="ECO:0000256" key="1">
    <source>
        <dbReference type="ARBA" id="ARBA00023015"/>
    </source>
</evidence>
<dbReference type="PRINTS" id="PR00035">
    <property type="entry name" value="HTHGNTR"/>
</dbReference>
<dbReference type="SUPFAM" id="SSF64288">
    <property type="entry name" value="Chorismate lyase-like"/>
    <property type="match status" value="1"/>
</dbReference>
<name>A0A3Q8S875_9FIRM</name>
<dbReference type="PANTHER" id="PTHR44846">
    <property type="entry name" value="MANNOSYL-D-GLYCERATE TRANSPORT/METABOLISM SYSTEM REPRESSOR MNGR-RELATED"/>
    <property type="match status" value="1"/>
</dbReference>
<keyword evidence="2" id="KW-0238">DNA-binding</keyword>
<evidence type="ECO:0000259" key="4">
    <source>
        <dbReference type="PROSITE" id="PS50949"/>
    </source>
</evidence>
<dbReference type="RefSeq" id="WP_125164793.1">
    <property type="nucleotide sequence ID" value="NZ_CP034234.1"/>
</dbReference>
<dbReference type="GO" id="GO:0003677">
    <property type="term" value="F:DNA binding"/>
    <property type="evidence" value="ECO:0007669"/>
    <property type="project" value="UniProtKB-KW"/>
</dbReference>
<feature type="domain" description="HTH gntR-type" evidence="4">
    <location>
        <begin position="2"/>
        <end position="70"/>
    </location>
</feature>
<dbReference type="InterPro" id="IPR000524">
    <property type="entry name" value="Tscrpt_reg_HTH_GntR"/>
</dbReference>
<dbReference type="Pfam" id="PF07702">
    <property type="entry name" value="UTRA"/>
    <property type="match status" value="1"/>
</dbReference>
<dbReference type="InterPro" id="IPR036388">
    <property type="entry name" value="WH-like_DNA-bd_sf"/>
</dbReference>
<gene>
    <name evidence="5" type="ORF">EEI45_07770</name>
</gene>
<dbReference type="PROSITE" id="PS50949">
    <property type="entry name" value="HTH_GNTR"/>
    <property type="match status" value="1"/>
</dbReference>
<keyword evidence="3" id="KW-0804">Transcription</keyword>
<keyword evidence="1" id="KW-0805">Transcription regulation</keyword>
<dbReference type="GO" id="GO:0003700">
    <property type="term" value="F:DNA-binding transcription factor activity"/>
    <property type="evidence" value="ECO:0007669"/>
    <property type="project" value="InterPro"/>
</dbReference>
<evidence type="ECO:0000256" key="2">
    <source>
        <dbReference type="ARBA" id="ARBA00023125"/>
    </source>
</evidence>
<dbReference type="SMART" id="SM00345">
    <property type="entry name" value="HTH_GNTR"/>
    <property type="match status" value="1"/>
</dbReference>
<dbReference type="SMART" id="SM00866">
    <property type="entry name" value="UTRA"/>
    <property type="match status" value="1"/>
</dbReference>
<dbReference type="CDD" id="cd07377">
    <property type="entry name" value="WHTH_GntR"/>
    <property type="match status" value="1"/>
</dbReference>
<dbReference type="Proteomes" id="UP000278804">
    <property type="component" value="Chromosome"/>
</dbReference>
<reference evidence="5 6" key="1">
    <citation type="journal article" date="2020" name="Int. J. Syst. Evol. Microbiol.">
        <title>Description of Erysipelothrix piscisicarius sp. nov., an emergent fish pathogen, and assessment of virulence using a tiger barb (Puntigrus tetrazona) infection model.</title>
        <authorList>
            <person name="Pomaranski E.K."/>
            <person name="Griffin M.J."/>
            <person name="Camus A.C."/>
            <person name="Armwood A.R."/>
            <person name="Shelley J."/>
            <person name="Waldbieser G.C."/>
            <person name="LaFrentz B.R."/>
            <person name="Garcia J.C."/>
            <person name="Yanong R."/>
            <person name="Soto E."/>
        </authorList>
    </citation>
    <scope>NUCLEOTIDE SEQUENCE [LARGE SCALE GENOMIC DNA]</scope>
    <source>
        <strain evidence="5 6">15TAL0474</strain>
    </source>
</reference>